<keyword evidence="1" id="KW-0472">Membrane</keyword>
<accession>A0A143PPV7</accession>
<evidence type="ECO:0000313" key="3">
    <source>
        <dbReference type="Proteomes" id="UP000076079"/>
    </source>
</evidence>
<dbReference type="RefSeq" id="WP_110171827.1">
    <property type="nucleotide sequence ID" value="NZ_CP015136.1"/>
</dbReference>
<keyword evidence="1" id="KW-0812">Transmembrane</keyword>
<keyword evidence="3" id="KW-1185">Reference proteome</keyword>
<gene>
    <name evidence="2" type="ORF">LuPra_03387</name>
</gene>
<dbReference type="AlphaFoldDB" id="A0A143PPV7"/>
<evidence type="ECO:0000256" key="1">
    <source>
        <dbReference type="SAM" id="Phobius"/>
    </source>
</evidence>
<dbReference type="OrthoDB" id="165339at2"/>
<evidence type="ECO:0000313" key="2">
    <source>
        <dbReference type="EMBL" id="AMY10158.1"/>
    </source>
</evidence>
<reference evidence="2" key="1">
    <citation type="journal article" date="2016" name="Genome Announc.">
        <title>First Complete Genome Sequence of a Subdivision 6 Acidobacterium Strain.</title>
        <authorList>
            <person name="Huang S."/>
            <person name="Vieira S."/>
            <person name="Bunk B."/>
            <person name="Riedel T."/>
            <person name="Sproer C."/>
            <person name="Overmann J."/>
        </authorList>
    </citation>
    <scope>NUCLEOTIDE SEQUENCE [LARGE SCALE GENOMIC DNA]</scope>
    <source>
        <strain evidence="2">DSM 100886</strain>
    </source>
</reference>
<dbReference type="Proteomes" id="UP000076079">
    <property type="component" value="Chromosome"/>
</dbReference>
<organism evidence="2 3">
    <name type="scientific">Luteitalea pratensis</name>
    <dbReference type="NCBI Taxonomy" id="1855912"/>
    <lineage>
        <taxon>Bacteria</taxon>
        <taxon>Pseudomonadati</taxon>
        <taxon>Acidobacteriota</taxon>
        <taxon>Vicinamibacteria</taxon>
        <taxon>Vicinamibacterales</taxon>
        <taxon>Vicinamibacteraceae</taxon>
        <taxon>Luteitalea</taxon>
    </lineage>
</organism>
<dbReference type="EMBL" id="CP015136">
    <property type="protein sequence ID" value="AMY10158.1"/>
    <property type="molecule type" value="Genomic_DNA"/>
</dbReference>
<feature type="transmembrane region" description="Helical" evidence="1">
    <location>
        <begin position="38"/>
        <end position="55"/>
    </location>
</feature>
<keyword evidence="1" id="KW-1133">Transmembrane helix</keyword>
<dbReference type="KEGG" id="abac:LuPra_03387"/>
<name>A0A143PPV7_LUTPR</name>
<dbReference type="STRING" id="1855912.LuPra_03387"/>
<evidence type="ECO:0008006" key="4">
    <source>
        <dbReference type="Google" id="ProtNLM"/>
    </source>
</evidence>
<proteinExistence type="predicted"/>
<protein>
    <recommendedName>
        <fullName evidence="4">Zinc-ribbon domain-containing protein</fullName>
    </recommendedName>
</protein>
<sequence precursor="true">MTSTDTRARAWQFFIVLGLIGATAAVWREPRFTRPEHLVLLSIGIIAAAVAGAAMHRTLLPLVSPEQVVGDSRRSSRHLMALEREKRLVLRSIKELEFDKAMGKVAETDFDEMVVRLRQRAVGLMQRIDVGETGLRERIASDLAGLKQPKATRKVSAQQCAECKTLNDADARFCKSCGTAL</sequence>